<dbReference type="WormBase" id="Bm4201c">
    <property type="protein sequence ID" value="BM48301"/>
    <property type="gene ID" value="WBGene00224462"/>
</dbReference>
<dbReference type="FunFam" id="1.10.20.10:FF:000061">
    <property type="entry name" value="TFIID subunit"/>
    <property type="match status" value="1"/>
</dbReference>
<dbReference type="PANTHER" id="PTHR13218:SF8">
    <property type="entry name" value="TRANSCRIPTION INITIATION FACTOR TFIID SUBUNIT 11"/>
    <property type="match status" value="1"/>
</dbReference>
<evidence type="ECO:0000256" key="7">
    <source>
        <dbReference type="SAM" id="MobiDB-lite"/>
    </source>
</evidence>
<dbReference type="GO" id="GO:0005669">
    <property type="term" value="C:transcription factor TFIID complex"/>
    <property type="evidence" value="ECO:0007669"/>
    <property type="project" value="InterPro"/>
</dbReference>
<name>A0A0J9YAL2_BRUMA</name>
<dbReference type="GO" id="GO:0016251">
    <property type="term" value="F:RNA polymerase II general transcription initiation factor activity"/>
    <property type="evidence" value="ECO:0007669"/>
    <property type="project" value="TreeGrafter"/>
</dbReference>
<dbReference type="GeneID" id="6095871"/>
<evidence type="ECO:0000259" key="8">
    <source>
        <dbReference type="Pfam" id="PF04719"/>
    </source>
</evidence>
<evidence type="ECO:0000256" key="1">
    <source>
        <dbReference type="ARBA" id="ARBA00004123"/>
    </source>
</evidence>
<evidence type="ECO:0000313" key="10">
    <source>
        <dbReference type="EMBL" id="VIO96973.1"/>
    </source>
</evidence>
<dbReference type="CDD" id="cd08048">
    <property type="entry name" value="HFD_TAF11"/>
    <property type="match status" value="1"/>
</dbReference>
<dbReference type="RefSeq" id="XP_042936721.1">
    <property type="nucleotide sequence ID" value="XM_043080787.1"/>
</dbReference>
<dbReference type="CTD" id="6095871"/>
<evidence type="ECO:0000256" key="4">
    <source>
        <dbReference type="ARBA" id="ARBA00023163"/>
    </source>
</evidence>
<accession>A0A4E9FVY5</accession>
<dbReference type="OMA" id="LARYECF"/>
<feature type="domain" description="TAFII28-like protein" evidence="8">
    <location>
        <begin position="190"/>
        <end position="275"/>
    </location>
</feature>
<keyword evidence="5" id="KW-0539">Nucleus</keyword>
<keyword evidence="4" id="KW-0804">Transcription</keyword>
<dbReference type="KEGG" id="bmy:BM_BM4201"/>
<evidence type="ECO:0000313" key="9">
    <source>
        <dbReference type="EMBL" id="CDQ05309.1"/>
    </source>
</evidence>
<comment type="subcellular location">
    <subcellularLocation>
        <location evidence="1">Nucleus</location>
    </subcellularLocation>
</comment>
<organism evidence="9">
    <name type="scientific">Brugia malayi</name>
    <name type="common">Filarial nematode worm</name>
    <dbReference type="NCBI Taxonomy" id="6279"/>
    <lineage>
        <taxon>Eukaryota</taxon>
        <taxon>Metazoa</taxon>
        <taxon>Ecdysozoa</taxon>
        <taxon>Nematoda</taxon>
        <taxon>Chromadorea</taxon>
        <taxon>Rhabditida</taxon>
        <taxon>Spirurina</taxon>
        <taxon>Spiruromorpha</taxon>
        <taxon>Filarioidea</taxon>
        <taxon>Onchocercidae</taxon>
        <taxon>Brugia</taxon>
    </lineage>
</organism>
<dbReference type="EMBL" id="CAAKNF010000194">
    <property type="protein sequence ID" value="VIO96973.1"/>
    <property type="molecule type" value="Genomic_DNA"/>
</dbReference>
<dbReference type="InterPro" id="IPR045127">
    <property type="entry name" value="TAF11-like"/>
</dbReference>
<dbReference type="PANTHER" id="PTHR13218">
    <property type="entry name" value="TRANSCRIPTION INITIATION FACTOR TFIID SUBUNIT 11-RELATED"/>
    <property type="match status" value="1"/>
</dbReference>
<feature type="compositionally biased region" description="Basic and acidic residues" evidence="7">
    <location>
        <begin position="135"/>
        <end position="148"/>
    </location>
</feature>
<reference evidence="10" key="3">
    <citation type="submission" date="2019-04" db="EMBL/GenBank/DDBJ databases">
        <authorList>
            <person name="Howe K."/>
            <person name="Paulini M."/>
            <person name="Williams G."/>
        </authorList>
    </citation>
    <scope>NUCLEOTIDE SEQUENCE [LARGE SCALE GENOMIC DNA]</scope>
    <source>
        <strain evidence="10">FR3</strain>
    </source>
</reference>
<dbReference type="GO" id="GO:0051123">
    <property type="term" value="P:RNA polymerase II preinitiation complex assembly"/>
    <property type="evidence" value="ECO:0007669"/>
    <property type="project" value="InterPro"/>
</dbReference>
<comment type="similarity">
    <text evidence="2">Belongs to the TAF11 family.</text>
</comment>
<sequence>MMHWYSRIQIMADWADVADLLGELSDSDDNDEEKKSDAKESCAENEASVSEVKQSSSVKRKSDNDIGTDGIPVKTSKGELPLHAIELLDDPLFGLLDPADFTTMDAVSKNSSLASSSAAGSSNLKSGLNVHFAENVRDNEKTGIKDASRAGPSRGNSPETENSDDEQNEAALQPRKLSRQDEILRQKMQILVANFSSEQLARYECFRRSSFPKSAIRKLIHQATGVTPGHNVIIAVAGLAKVFAGELVEEALDIRERMGEEGEPLKPHHIQIAYDQLREKGKLFPPYGSRRNPFI</sequence>
<dbReference type="STRING" id="6279.A0A0J9YAL2"/>
<dbReference type="Pfam" id="PF04719">
    <property type="entry name" value="TAFII28"/>
    <property type="match status" value="1"/>
</dbReference>
<dbReference type="SUPFAM" id="SSF47113">
    <property type="entry name" value="Histone-fold"/>
    <property type="match status" value="1"/>
</dbReference>
<dbReference type="InterPro" id="IPR009072">
    <property type="entry name" value="Histone-fold"/>
</dbReference>
<reference evidence="9" key="1">
    <citation type="journal article" date="2007" name="Science">
        <title>Draft genome of the filarial nematode parasite Brugia malayi.</title>
        <authorList>
            <person name="Ghedin E."/>
            <person name="Wang S."/>
            <person name="Spiro D."/>
            <person name="Caler E."/>
            <person name="Zhao Q."/>
            <person name="Crabtree J."/>
            <person name="Allen J.E."/>
            <person name="Delcher A.L."/>
            <person name="Guiliano D.B."/>
            <person name="Miranda-Saavedra D."/>
            <person name="Angiuoli S.V."/>
            <person name="Creasy T."/>
            <person name="Amedeo P."/>
            <person name="Haas B."/>
            <person name="El-Sayed N.M."/>
            <person name="Wortman J.R."/>
            <person name="Feldblyum T."/>
            <person name="Tallon L."/>
            <person name="Schatz M."/>
            <person name="Shumway M."/>
            <person name="Koo H."/>
            <person name="Salzberg S.L."/>
            <person name="Schobel S."/>
            <person name="Pertea M."/>
            <person name="Pop M."/>
            <person name="White O."/>
            <person name="Barton G.J."/>
            <person name="Carlow C.K."/>
            <person name="Crawford M.J."/>
            <person name="Daub J."/>
            <person name="Dimmic M.W."/>
            <person name="Estes C.F."/>
            <person name="Foster J.M."/>
            <person name="Ganatra M."/>
            <person name="Gregory W.F."/>
            <person name="Johnson N.M."/>
            <person name="Jin J."/>
            <person name="Komuniecki R."/>
            <person name="Korf I."/>
            <person name="Kumar S."/>
            <person name="Laney S."/>
            <person name="Li B.W."/>
            <person name="Li W."/>
            <person name="Lindblom T.H."/>
            <person name="Lustigman S."/>
            <person name="Ma D."/>
            <person name="Maina C.V."/>
            <person name="Martin D.M."/>
            <person name="McCarter J.P."/>
            <person name="McReynolds L."/>
            <person name="Mitreva M."/>
            <person name="Nutman T.B."/>
            <person name="Parkinson J."/>
            <person name="Peregrin-Alvarez J.M."/>
            <person name="Poole C."/>
            <person name="Ren Q."/>
            <person name="Saunders L."/>
            <person name="Sluder A.E."/>
            <person name="Smith K."/>
            <person name="Stanke M."/>
            <person name="Unnasch T.R."/>
            <person name="Ware J."/>
            <person name="Wei A.D."/>
            <person name="Weil G."/>
            <person name="Williams D.J."/>
            <person name="Zhang Y."/>
            <person name="Williams S.A."/>
            <person name="Fraser-Liggett C."/>
            <person name="Slatko B."/>
            <person name="Blaxter M.L."/>
            <person name="Scott A.L."/>
        </authorList>
    </citation>
    <scope>NUCLEOTIDE SEQUENCE</scope>
    <source>
        <strain evidence="9">FR3</strain>
    </source>
</reference>
<evidence type="ECO:0000256" key="3">
    <source>
        <dbReference type="ARBA" id="ARBA00023015"/>
    </source>
</evidence>
<feature type="region of interest" description="Disordered" evidence="7">
    <location>
        <begin position="135"/>
        <end position="178"/>
    </location>
</feature>
<dbReference type="EMBL" id="LN856982">
    <property type="protein sequence ID" value="CDQ05309.1"/>
    <property type="molecule type" value="Genomic_DNA"/>
</dbReference>
<feature type="region of interest" description="Disordered" evidence="7">
    <location>
        <begin position="24"/>
        <end position="76"/>
    </location>
</feature>
<dbReference type="InterPro" id="IPR006809">
    <property type="entry name" value="TAFII28_dom"/>
</dbReference>
<evidence type="ECO:0000313" key="11">
    <source>
        <dbReference type="WormBase" id="Bm4201c"/>
    </source>
</evidence>
<evidence type="ECO:0000256" key="5">
    <source>
        <dbReference type="ARBA" id="ARBA00023242"/>
    </source>
</evidence>
<gene>
    <name evidence="9 11" type="ORF">Bm4201</name>
    <name evidence="10" type="ORF">BM_BM4201</name>
    <name evidence="9" type="ORF">BM_Bm4201</name>
</gene>
<keyword evidence="3" id="KW-0805">Transcription regulation</keyword>
<evidence type="ECO:0000256" key="6">
    <source>
        <dbReference type="ARBA" id="ARBA00072882"/>
    </source>
</evidence>
<evidence type="ECO:0000256" key="2">
    <source>
        <dbReference type="ARBA" id="ARBA00009788"/>
    </source>
</evidence>
<dbReference type="OrthoDB" id="28335at2759"/>
<feature type="compositionally biased region" description="Basic and acidic residues" evidence="7">
    <location>
        <begin position="32"/>
        <end position="42"/>
    </location>
</feature>
<accession>A0A0J9YAL2</accession>
<reference evidence="9" key="2">
    <citation type="submission" date="2012-12" db="EMBL/GenBank/DDBJ databases">
        <authorList>
            <person name="Gao Y.W."/>
            <person name="Fan S.T."/>
            <person name="Sun H.T."/>
            <person name="Wang Z."/>
            <person name="Gao X.L."/>
            <person name="Li Y.G."/>
            <person name="Wang T.C."/>
            <person name="Zhang K."/>
            <person name="Xu W.W."/>
            <person name="Yu Z.J."/>
            <person name="Xia X.Z."/>
        </authorList>
    </citation>
    <scope>NUCLEOTIDE SEQUENCE</scope>
    <source>
        <strain evidence="9">FR3</strain>
    </source>
</reference>
<feature type="compositionally biased region" description="Low complexity" evidence="7">
    <location>
        <begin position="48"/>
        <end position="57"/>
    </location>
</feature>
<dbReference type="Gene3D" id="1.10.20.10">
    <property type="entry name" value="Histone, subunit A"/>
    <property type="match status" value="1"/>
</dbReference>
<protein>
    <recommendedName>
        <fullName evidence="6">Transcription initiation factor TFIID subunit 11</fullName>
    </recommendedName>
</protein>
<dbReference type="AlphaFoldDB" id="A0A0J9YAL2"/>
<dbReference type="GO" id="GO:0046982">
    <property type="term" value="F:protein heterodimerization activity"/>
    <property type="evidence" value="ECO:0007669"/>
    <property type="project" value="InterPro"/>
</dbReference>
<proteinExistence type="inferred from homology"/>